<protein>
    <submittedName>
        <fullName evidence="1">Uncharacterized protein</fullName>
    </submittedName>
</protein>
<reference evidence="1" key="1">
    <citation type="submission" date="2017-07" db="EMBL/GenBank/DDBJ databases">
        <title>Taro Niue Genome Assembly and Annotation.</title>
        <authorList>
            <person name="Atibalentja N."/>
            <person name="Keating K."/>
            <person name="Fields C.J."/>
        </authorList>
    </citation>
    <scope>NUCLEOTIDE SEQUENCE</scope>
    <source>
        <strain evidence="1">Niue_2</strain>
        <tissue evidence="1">Leaf</tissue>
    </source>
</reference>
<gene>
    <name evidence="1" type="ORF">Taro_047732</name>
</gene>
<sequence>MRPTTKNCVTSSSVPLLFVSYLIELISRRGRMTMSARVPARFLKPMTGRWRIAM</sequence>
<accession>A0A843X1J4</accession>
<dbReference type="AlphaFoldDB" id="A0A843X1J4"/>
<keyword evidence="2" id="KW-1185">Reference proteome</keyword>
<evidence type="ECO:0000313" key="2">
    <source>
        <dbReference type="Proteomes" id="UP000652761"/>
    </source>
</evidence>
<evidence type="ECO:0000313" key="1">
    <source>
        <dbReference type="EMBL" id="MQM14796.1"/>
    </source>
</evidence>
<dbReference type="EMBL" id="NMUH01006237">
    <property type="protein sequence ID" value="MQM14796.1"/>
    <property type="molecule type" value="Genomic_DNA"/>
</dbReference>
<name>A0A843X1J4_COLES</name>
<organism evidence="1 2">
    <name type="scientific">Colocasia esculenta</name>
    <name type="common">Wild taro</name>
    <name type="synonym">Arum esculentum</name>
    <dbReference type="NCBI Taxonomy" id="4460"/>
    <lineage>
        <taxon>Eukaryota</taxon>
        <taxon>Viridiplantae</taxon>
        <taxon>Streptophyta</taxon>
        <taxon>Embryophyta</taxon>
        <taxon>Tracheophyta</taxon>
        <taxon>Spermatophyta</taxon>
        <taxon>Magnoliopsida</taxon>
        <taxon>Liliopsida</taxon>
        <taxon>Araceae</taxon>
        <taxon>Aroideae</taxon>
        <taxon>Colocasieae</taxon>
        <taxon>Colocasia</taxon>
    </lineage>
</organism>
<dbReference type="Proteomes" id="UP000652761">
    <property type="component" value="Unassembled WGS sequence"/>
</dbReference>
<proteinExistence type="predicted"/>
<comment type="caution">
    <text evidence="1">The sequence shown here is derived from an EMBL/GenBank/DDBJ whole genome shotgun (WGS) entry which is preliminary data.</text>
</comment>